<evidence type="ECO:0000313" key="1">
    <source>
        <dbReference type="EMBL" id="SEJ09426.1"/>
    </source>
</evidence>
<dbReference type="Proteomes" id="UP000199403">
    <property type="component" value="Unassembled WGS sequence"/>
</dbReference>
<accession>A0A1H6W0H0</accession>
<dbReference type="EMBL" id="FNZH01000002">
    <property type="protein sequence ID" value="SEJ09426.1"/>
    <property type="molecule type" value="Genomic_DNA"/>
</dbReference>
<dbReference type="RefSeq" id="WP_092171135.1">
    <property type="nucleotide sequence ID" value="NZ_FNZH01000002.1"/>
</dbReference>
<proteinExistence type="predicted"/>
<reference evidence="2" key="1">
    <citation type="submission" date="2016-10" db="EMBL/GenBank/DDBJ databases">
        <authorList>
            <person name="Varghese N."/>
            <person name="Submissions S."/>
        </authorList>
    </citation>
    <scope>NUCLEOTIDE SEQUENCE [LARGE SCALE GENOMIC DNA]</scope>
    <source>
        <strain evidence="2">IBRC-M 10761</strain>
    </source>
</reference>
<name>A0A1H6W0H0_9BACT</name>
<dbReference type="OrthoDB" id="1298127at2"/>
<protein>
    <submittedName>
        <fullName evidence="1">Uncharacterized protein</fullName>
    </submittedName>
</protein>
<gene>
    <name evidence="1" type="ORF">SAMN05192553_102354</name>
</gene>
<sequence length="457" mass="50988">MRGLIIFTLIFLLISGSGLIARQNACPVKQEENPRRVLDLGDKGLVEGVRTAKRQYTVTRFGTSRQKRWEITLPVNTSDAQTALVASPDGEAVFLMEFSAALKGPGNALIQYIRGGKLIRSLSFEDQQKLMGASLHAVFADEAYLYFLAADEDPDKFRLGKNPKLTFLLNRFRLSDFRFDQVEVMLPQTPDSEWNPQWTFVGQVGAEKYMVLKDADLAANTLHCQVISFDPEGRLVRNFELDYAPEGQAIRPSFHVDENDRSFLLAADYNYLDYSPFGPNPSGSAYRIGAFFGLSLDENSGDFYLSGLSGRESFGKNPFRFKAQAYYGFFLSKFDASGALLWESGHLADGELISERDYLRRYAPVYKLSGIAFDSESEEVSYRIRVGSNEFKFVLGQEGKLLSMGKNGLVVSNRVTEWTPVTSFLQTPTDGPLQSAAVIASSNEDEQKSPIKPALAF</sequence>
<organism evidence="1 2">
    <name type="scientific">Cyclobacterium xiamenense</name>
    <dbReference type="NCBI Taxonomy" id="1297121"/>
    <lineage>
        <taxon>Bacteria</taxon>
        <taxon>Pseudomonadati</taxon>
        <taxon>Bacteroidota</taxon>
        <taxon>Cytophagia</taxon>
        <taxon>Cytophagales</taxon>
        <taxon>Cyclobacteriaceae</taxon>
        <taxon>Cyclobacterium</taxon>
    </lineage>
</organism>
<evidence type="ECO:0000313" key="2">
    <source>
        <dbReference type="Proteomes" id="UP000199403"/>
    </source>
</evidence>
<dbReference type="AlphaFoldDB" id="A0A1H6W0H0"/>
<keyword evidence="2" id="KW-1185">Reference proteome</keyword>